<evidence type="ECO:0000256" key="1">
    <source>
        <dbReference type="SAM" id="MobiDB-lite"/>
    </source>
</evidence>
<feature type="region of interest" description="Disordered" evidence="1">
    <location>
        <begin position="99"/>
        <end position="132"/>
    </location>
</feature>
<dbReference type="EMBL" id="UINC01087783">
    <property type="protein sequence ID" value="SVC37451.1"/>
    <property type="molecule type" value="Genomic_DNA"/>
</dbReference>
<reference evidence="3" key="1">
    <citation type="submission" date="2018-05" db="EMBL/GenBank/DDBJ databases">
        <authorList>
            <person name="Lanie J.A."/>
            <person name="Ng W.-L."/>
            <person name="Kazmierczak K.M."/>
            <person name="Andrzejewski T.M."/>
            <person name="Davidsen T.M."/>
            <person name="Wayne K.J."/>
            <person name="Tettelin H."/>
            <person name="Glass J.I."/>
            <person name="Rusch D."/>
            <person name="Podicherti R."/>
            <person name="Tsui H.-C.T."/>
            <person name="Winkler M.E."/>
        </authorList>
    </citation>
    <scope>NUCLEOTIDE SEQUENCE</scope>
</reference>
<feature type="non-terminal residue" evidence="3">
    <location>
        <position position="132"/>
    </location>
</feature>
<sequence length="132" mass="14192">MNTLTSAERTAGWILLFDGESLDGWRGYNMQSLPGSWAVENGTLARVGQGGDIITEAQFEDFEFAFDWKVGNGGNSGVFYRAAEGQPLIYHSAPEYQLLDDPNHQDGQSPLTSAGSNYALNPVPRGAVHAAG</sequence>
<name>A0A382LRD9_9ZZZZ</name>
<proteinExistence type="predicted"/>
<evidence type="ECO:0000313" key="3">
    <source>
        <dbReference type="EMBL" id="SVC37451.1"/>
    </source>
</evidence>
<feature type="domain" description="3-keto-alpha-glucoside-1,2-lyase/3-keto-2-hydroxy-glucal hydratase" evidence="2">
    <location>
        <begin position="12"/>
        <end position="120"/>
    </location>
</feature>
<gene>
    <name evidence="3" type="ORF">METZ01_LOCUS290305</name>
</gene>
<organism evidence="3">
    <name type="scientific">marine metagenome</name>
    <dbReference type="NCBI Taxonomy" id="408172"/>
    <lineage>
        <taxon>unclassified sequences</taxon>
        <taxon>metagenomes</taxon>
        <taxon>ecological metagenomes</taxon>
    </lineage>
</organism>
<evidence type="ECO:0000259" key="2">
    <source>
        <dbReference type="Pfam" id="PF06439"/>
    </source>
</evidence>
<feature type="compositionally biased region" description="Polar residues" evidence="1">
    <location>
        <begin position="105"/>
        <end position="119"/>
    </location>
</feature>
<protein>
    <recommendedName>
        <fullName evidence="2">3-keto-alpha-glucoside-1,2-lyase/3-keto-2-hydroxy-glucal hydratase domain-containing protein</fullName>
    </recommendedName>
</protein>
<dbReference type="Pfam" id="PF06439">
    <property type="entry name" value="3keto-disac_hyd"/>
    <property type="match status" value="1"/>
</dbReference>
<dbReference type="GO" id="GO:0016787">
    <property type="term" value="F:hydrolase activity"/>
    <property type="evidence" value="ECO:0007669"/>
    <property type="project" value="InterPro"/>
</dbReference>
<dbReference type="Gene3D" id="2.60.120.560">
    <property type="entry name" value="Exo-inulinase, domain 1"/>
    <property type="match status" value="1"/>
</dbReference>
<dbReference type="InterPro" id="IPR010496">
    <property type="entry name" value="AL/BT2_dom"/>
</dbReference>
<accession>A0A382LRD9</accession>
<dbReference type="AlphaFoldDB" id="A0A382LRD9"/>